<feature type="compositionally biased region" description="Low complexity" evidence="2">
    <location>
        <begin position="229"/>
        <end position="240"/>
    </location>
</feature>
<evidence type="ECO:0000313" key="7">
    <source>
        <dbReference type="Proteomes" id="UP000015101"/>
    </source>
</evidence>
<keyword evidence="1" id="KW-0238">DNA-binding</keyword>
<feature type="compositionally biased region" description="Basic and acidic residues" evidence="2">
    <location>
        <begin position="184"/>
        <end position="196"/>
    </location>
</feature>
<feature type="domain" description="HMG box" evidence="4">
    <location>
        <begin position="131"/>
        <end position="197"/>
    </location>
</feature>
<dbReference type="InterPro" id="IPR009071">
    <property type="entry name" value="HMG_box_dom"/>
</dbReference>
<dbReference type="GeneID" id="20210823"/>
<evidence type="ECO:0000313" key="6">
    <source>
        <dbReference type="EnsemblMetazoa" id="HelroP188228"/>
    </source>
</evidence>
<evidence type="ECO:0000256" key="3">
    <source>
        <dbReference type="SAM" id="Phobius"/>
    </source>
</evidence>
<accession>T1FPS6</accession>
<proteinExistence type="predicted"/>
<dbReference type="EMBL" id="AMQM01000463">
    <property type="status" value="NOT_ANNOTATED_CDS"/>
    <property type="molecule type" value="Genomic_DNA"/>
</dbReference>
<dbReference type="PANTHER" id="PTHR47658">
    <property type="entry name" value="HIGH MOBILITY GROUP B PROTEIN 12-RELATED"/>
    <property type="match status" value="1"/>
</dbReference>
<protein>
    <recommendedName>
        <fullName evidence="4">HMG box domain-containing protein</fullName>
    </recommendedName>
</protein>
<reference evidence="6" key="3">
    <citation type="submission" date="2015-06" db="UniProtKB">
        <authorList>
            <consortium name="EnsemblMetazoa"/>
        </authorList>
    </citation>
    <scope>IDENTIFICATION</scope>
</reference>
<keyword evidence="7" id="KW-1185">Reference proteome</keyword>
<organism evidence="6 7">
    <name type="scientific">Helobdella robusta</name>
    <name type="common">Californian leech</name>
    <dbReference type="NCBI Taxonomy" id="6412"/>
    <lineage>
        <taxon>Eukaryota</taxon>
        <taxon>Metazoa</taxon>
        <taxon>Spiralia</taxon>
        <taxon>Lophotrochozoa</taxon>
        <taxon>Annelida</taxon>
        <taxon>Clitellata</taxon>
        <taxon>Hirudinea</taxon>
        <taxon>Rhynchobdellida</taxon>
        <taxon>Glossiphoniidae</taxon>
        <taxon>Helobdella</taxon>
    </lineage>
</organism>
<keyword evidence="1" id="KW-0539">Nucleus</keyword>
<feature type="compositionally biased region" description="Low complexity" evidence="2">
    <location>
        <begin position="278"/>
        <end position="304"/>
    </location>
</feature>
<evidence type="ECO:0000256" key="2">
    <source>
        <dbReference type="SAM" id="MobiDB-lite"/>
    </source>
</evidence>
<feature type="compositionally biased region" description="Basic residues" evidence="2">
    <location>
        <begin position="305"/>
        <end position="317"/>
    </location>
</feature>
<dbReference type="InParanoid" id="T1FPS6"/>
<dbReference type="RefSeq" id="XP_009015288.1">
    <property type="nucleotide sequence ID" value="XM_009017040.1"/>
</dbReference>
<dbReference type="GO" id="GO:0005634">
    <property type="term" value="C:nucleus"/>
    <property type="evidence" value="ECO:0007669"/>
    <property type="project" value="UniProtKB-UniRule"/>
</dbReference>
<dbReference type="CDD" id="cd00084">
    <property type="entry name" value="HMG-box_SF"/>
    <property type="match status" value="1"/>
</dbReference>
<keyword evidence="3" id="KW-0472">Membrane</keyword>
<dbReference type="SMART" id="SM00398">
    <property type="entry name" value="HMG"/>
    <property type="match status" value="1"/>
</dbReference>
<feature type="compositionally biased region" description="Low complexity" evidence="2">
    <location>
        <begin position="327"/>
        <end position="339"/>
    </location>
</feature>
<dbReference type="HOGENOM" id="CLU_819592_0_0_1"/>
<dbReference type="GO" id="GO:0003677">
    <property type="term" value="F:DNA binding"/>
    <property type="evidence" value="ECO:0007669"/>
    <property type="project" value="UniProtKB-UniRule"/>
</dbReference>
<feature type="compositionally biased region" description="Polar residues" evidence="2">
    <location>
        <begin position="218"/>
        <end position="228"/>
    </location>
</feature>
<keyword evidence="3" id="KW-1133">Transmembrane helix</keyword>
<dbReference type="InterPro" id="IPR036910">
    <property type="entry name" value="HMG_box_dom_sf"/>
</dbReference>
<evidence type="ECO:0000259" key="4">
    <source>
        <dbReference type="PROSITE" id="PS50118"/>
    </source>
</evidence>
<dbReference type="EMBL" id="KB096324">
    <property type="protein sequence ID" value="ESO05920.1"/>
    <property type="molecule type" value="Genomic_DNA"/>
</dbReference>
<dbReference type="PANTHER" id="PTHR47658:SF1">
    <property type="entry name" value="MEIOSIS INITIATOR PROTEIN"/>
    <property type="match status" value="1"/>
</dbReference>
<name>T1FPS6_HELRO</name>
<reference evidence="5 7" key="2">
    <citation type="journal article" date="2013" name="Nature">
        <title>Insights into bilaterian evolution from three spiralian genomes.</title>
        <authorList>
            <person name="Simakov O."/>
            <person name="Marletaz F."/>
            <person name="Cho S.J."/>
            <person name="Edsinger-Gonzales E."/>
            <person name="Havlak P."/>
            <person name="Hellsten U."/>
            <person name="Kuo D.H."/>
            <person name="Larsson T."/>
            <person name="Lv J."/>
            <person name="Arendt D."/>
            <person name="Savage R."/>
            <person name="Osoegawa K."/>
            <person name="de Jong P."/>
            <person name="Grimwood J."/>
            <person name="Chapman J.A."/>
            <person name="Shapiro H."/>
            <person name="Aerts A."/>
            <person name="Otillar R.P."/>
            <person name="Terry A.Y."/>
            <person name="Boore J.L."/>
            <person name="Grigoriev I.V."/>
            <person name="Lindberg D.R."/>
            <person name="Seaver E.C."/>
            <person name="Weisblat D.A."/>
            <person name="Putnam N.H."/>
            <person name="Rokhsar D.S."/>
        </authorList>
    </citation>
    <scope>NUCLEOTIDE SEQUENCE</scope>
</reference>
<reference evidence="7" key="1">
    <citation type="submission" date="2012-12" db="EMBL/GenBank/DDBJ databases">
        <authorList>
            <person name="Hellsten U."/>
            <person name="Grimwood J."/>
            <person name="Chapman J.A."/>
            <person name="Shapiro H."/>
            <person name="Aerts A."/>
            <person name="Otillar R.P."/>
            <person name="Terry A.Y."/>
            <person name="Boore J.L."/>
            <person name="Simakov O."/>
            <person name="Marletaz F."/>
            <person name="Cho S.-J."/>
            <person name="Edsinger-Gonzales E."/>
            <person name="Havlak P."/>
            <person name="Kuo D.-H."/>
            <person name="Larsson T."/>
            <person name="Lv J."/>
            <person name="Arendt D."/>
            <person name="Savage R."/>
            <person name="Osoegawa K."/>
            <person name="de Jong P."/>
            <person name="Lindberg D.R."/>
            <person name="Seaver E.C."/>
            <person name="Weisblat D.A."/>
            <person name="Putnam N.H."/>
            <person name="Grigoriev I.V."/>
            <person name="Rokhsar D.S."/>
        </authorList>
    </citation>
    <scope>NUCLEOTIDE SEQUENCE</scope>
</reference>
<feature type="region of interest" description="Disordered" evidence="2">
    <location>
        <begin position="178"/>
        <end position="339"/>
    </location>
</feature>
<dbReference type="CTD" id="20210823"/>
<gene>
    <name evidence="6" type="primary">20210823</name>
    <name evidence="5" type="ORF">HELRODRAFT_188228</name>
</gene>
<dbReference type="OrthoDB" id="1919336at2759"/>
<dbReference type="Proteomes" id="UP000015101">
    <property type="component" value="Unassembled WGS sequence"/>
</dbReference>
<keyword evidence="3" id="KW-0812">Transmembrane</keyword>
<dbReference type="EnsemblMetazoa" id="HelroT188228">
    <property type="protein sequence ID" value="HelroP188228"/>
    <property type="gene ID" value="HelroG188228"/>
</dbReference>
<dbReference type="AlphaFoldDB" id="T1FPS6"/>
<feature type="transmembrane region" description="Helical" evidence="3">
    <location>
        <begin position="65"/>
        <end position="90"/>
    </location>
</feature>
<dbReference type="Gene3D" id="1.10.30.10">
    <property type="entry name" value="High mobility group box domain"/>
    <property type="match status" value="1"/>
</dbReference>
<evidence type="ECO:0000313" key="5">
    <source>
        <dbReference type="EMBL" id="ESO05920.1"/>
    </source>
</evidence>
<sequence length="339" mass="37983">MDPTTTRTKNAQKKRRRLEREKALNIERPKRFCNAFLQFAKMRTKGTTGSLMVKMPDLAEQTTTIPTIIIILTIIIIIISLIFAFFVTLVEELPRTICARSATTVPPEIKKFRIGPPSSSQLMADYEMRKPKRPLTGYQVFIQTYVNANKDKNRSQKSLFREGARGWNKLSEEERRNWVNKSKQMNEEQNRTKSESAKPCCSSQQPVAGAKKRKRSLTAASARSGQKNKITASKKSASQKSQKKSASQRKSTTLKKVASLDKSVTAKKSTSHKKSTSQKKSPGQKRSATSKKSTSQKKSVTSKKLPSHKKAGSHKKKVETLKKKMATGKIAKPAAAKKK</sequence>
<evidence type="ECO:0000256" key="1">
    <source>
        <dbReference type="PROSITE-ProRule" id="PRU00267"/>
    </source>
</evidence>
<dbReference type="PROSITE" id="PS50118">
    <property type="entry name" value="HMG_BOX_2"/>
    <property type="match status" value="1"/>
</dbReference>
<dbReference type="SUPFAM" id="SSF47095">
    <property type="entry name" value="HMG-box"/>
    <property type="match status" value="1"/>
</dbReference>
<dbReference type="KEGG" id="hro:HELRODRAFT_188228"/>
<feature type="DNA-binding region" description="HMG box" evidence="1">
    <location>
        <begin position="131"/>
        <end position="197"/>
    </location>
</feature>